<name>A0ABX0RZ26_9GAMM</name>
<accession>A0ABX0RZ26</accession>
<feature type="non-terminal residue" evidence="1">
    <location>
        <position position="28"/>
    </location>
</feature>
<sequence>MYSEADRLRAIELYFKYGKKIVAVVREL</sequence>
<keyword evidence="2" id="KW-1185">Reference proteome</keyword>
<evidence type="ECO:0000313" key="1">
    <source>
        <dbReference type="EMBL" id="NIG22369.1"/>
    </source>
</evidence>
<evidence type="ECO:0000313" key="2">
    <source>
        <dbReference type="Proteomes" id="UP001515780"/>
    </source>
</evidence>
<comment type="caution">
    <text evidence="1">The sequence shown here is derived from an EMBL/GenBank/DDBJ whole genome shotgun (WGS) entry which is preliminary data.</text>
</comment>
<dbReference type="EMBL" id="VWXC01000043">
    <property type="protein sequence ID" value="NIG22369.1"/>
    <property type="molecule type" value="Genomic_DNA"/>
</dbReference>
<gene>
    <name evidence="1" type="ORF">F3J37_27380</name>
</gene>
<protein>
    <submittedName>
        <fullName evidence="1">Sulfite reductase</fullName>
    </submittedName>
</protein>
<organism evidence="1 2">
    <name type="scientific">Candidatus Pantoea communis</name>
    <dbReference type="NCBI Taxonomy" id="2608354"/>
    <lineage>
        <taxon>Bacteria</taxon>
        <taxon>Pseudomonadati</taxon>
        <taxon>Pseudomonadota</taxon>
        <taxon>Gammaproteobacteria</taxon>
        <taxon>Enterobacterales</taxon>
        <taxon>Erwiniaceae</taxon>
        <taxon>Pantoea</taxon>
    </lineage>
</organism>
<proteinExistence type="predicted"/>
<dbReference type="Proteomes" id="UP001515780">
    <property type="component" value="Unassembled WGS sequence"/>
</dbReference>
<reference evidence="1 2" key="1">
    <citation type="journal article" date="2019" name="bioRxiv">
        <title>Bacteria contribute to plant secondary compound degradation in a generalist herbivore system.</title>
        <authorList>
            <person name="Francoeur C.B."/>
            <person name="Khadempour L."/>
            <person name="Moreira-Soto R.D."/>
            <person name="Gotting K."/>
            <person name="Book A.J."/>
            <person name="Pinto-Tomas A.A."/>
            <person name="Keefover-Ring K."/>
            <person name="Currie C.R."/>
        </authorList>
    </citation>
    <scope>NUCLEOTIDE SEQUENCE [LARGE SCALE GENOMIC DNA]</scope>
    <source>
        <strain evidence="1">Al-1710</strain>
    </source>
</reference>